<feature type="domain" description="Protein kinase" evidence="11">
    <location>
        <begin position="80"/>
        <end position="175"/>
    </location>
</feature>
<feature type="binding site" evidence="9">
    <location>
        <position position="109"/>
    </location>
    <ligand>
        <name>ATP</name>
        <dbReference type="ChEBI" id="CHEBI:30616"/>
    </ligand>
</feature>
<dbReference type="AlphaFoldDB" id="A0A9W9A703"/>
<dbReference type="Proteomes" id="UP001150238">
    <property type="component" value="Unassembled WGS sequence"/>
</dbReference>
<dbReference type="InterPro" id="IPR000719">
    <property type="entry name" value="Prot_kinase_dom"/>
</dbReference>
<evidence type="ECO:0000259" key="11">
    <source>
        <dbReference type="PROSITE" id="PS50011"/>
    </source>
</evidence>
<evidence type="ECO:0000256" key="8">
    <source>
        <dbReference type="ARBA" id="ARBA00048679"/>
    </source>
</evidence>
<dbReference type="GO" id="GO:0005524">
    <property type="term" value="F:ATP binding"/>
    <property type="evidence" value="ECO:0007669"/>
    <property type="project" value="UniProtKB-UniRule"/>
</dbReference>
<keyword evidence="5" id="KW-0418">Kinase</keyword>
<evidence type="ECO:0000256" key="9">
    <source>
        <dbReference type="PROSITE-ProRule" id="PRU10141"/>
    </source>
</evidence>
<dbReference type="PANTHER" id="PTHR24356:SF390">
    <property type="entry name" value="PROTEIN KINASE C, BRAIN ISOZYME-RELATED"/>
    <property type="match status" value="1"/>
</dbReference>
<reference evidence="12" key="2">
    <citation type="journal article" date="2023" name="Proc. Natl. Acad. Sci. U.S.A.">
        <title>A global phylogenomic analysis of the shiitake genus Lentinula.</title>
        <authorList>
            <person name="Sierra-Patev S."/>
            <person name="Min B."/>
            <person name="Naranjo-Ortiz M."/>
            <person name="Looney B."/>
            <person name="Konkel Z."/>
            <person name="Slot J.C."/>
            <person name="Sakamoto Y."/>
            <person name="Steenwyk J.L."/>
            <person name="Rokas A."/>
            <person name="Carro J."/>
            <person name="Camarero S."/>
            <person name="Ferreira P."/>
            <person name="Molpeceres G."/>
            <person name="Ruiz-Duenas F.J."/>
            <person name="Serrano A."/>
            <person name="Henrissat B."/>
            <person name="Drula E."/>
            <person name="Hughes K.W."/>
            <person name="Mata J.L."/>
            <person name="Ishikawa N.K."/>
            <person name="Vargas-Isla R."/>
            <person name="Ushijima S."/>
            <person name="Smith C.A."/>
            <person name="Donoghue J."/>
            <person name="Ahrendt S."/>
            <person name="Andreopoulos W."/>
            <person name="He G."/>
            <person name="LaButti K."/>
            <person name="Lipzen A."/>
            <person name="Ng V."/>
            <person name="Riley R."/>
            <person name="Sandor L."/>
            <person name="Barry K."/>
            <person name="Martinez A.T."/>
            <person name="Xiao Y."/>
            <person name="Gibbons J.G."/>
            <person name="Terashima K."/>
            <person name="Grigoriev I.V."/>
            <person name="Hibbett D."/>
        </authorList>
    </citation>
    <scope>NUCLEOTIDE SEQUENCE</scope>
    <source>
        <strain evidence="12">Sp2 HRB7682 ss15</strain>
    </source>
</reference>
<keyword evidence="2" id="KW-0723">Serine/threonine-protein kinase</keyword>
<protein>
    <recommendedName>
        <fullName evidence="1">non-specific serine/threonine protein kinase</fullName>
        <ecNumber evidence="1">2.7.11.1</ecNumber>
    </recommendedName>
</protein>
<gene>
    <name evidence="12" type="ORF">C8J55DRAFT_490263</name>
</gene>
<comment type="catalytic activity">
    <reaction evidence="7">
        <text>L-threonyl-[protein] + ATP = O-phospho-L-threonyl-[protein] + ADP + H(+)</text>
        <dbReference type="Rhea" id="RHEA:46608"/>
        <dbReference type="Rhea" id="RHEA-COMP:11060"/>
        <dbReference type="Rhea" id="RHEA-COMP:11605"/>
        <dbReference type="ChEBI" id="CHEBI:15378"/>
        <dbReference type="ChEBI" id="CHEBI:30013"/>
        <dbReference type="ChEBI" id="CHEBI:30616"/>
        <dbReference type="ChEBI" id="CHEBI:61977"/>
        <dbReference type="ChEBI" id="CHEBI:456216"/>
        <dbReference type="EC" id="2.7.11.1"/>
    </reaction>
</comment>
<dbReference type="SUPFAM" id="SSF56112">
    <property type="entry name" value="Protein kinase-like (PK-like)"/>
    <property type="match status" value="1"/>
</dbReference>
<evidence type="ECO:0000256" key="2">
    <source>
        <dbReference type="ARBA" id="ARBA00022527"/>
    </source>
</evidence>
<reference evidence="12" key="1">
    <citation type="submission" date="2022-08" db="EMBL/GenBank/DDBJ databases">
        <authorList>
            <consortium name="DOE Joint Genome Institute"/>
            <person name="Min B."/>
            <person name="Riley R."/>
            <person name="Sierra-Patev S."/>
            <person name="Naranjo-Ortiz M."/>
            <person name="Looney B."/>
            <person name="Konkel Z."/>
            <person name="Slot J.C."/>
            <person name="Sakamoto Y."/>
            <person name="Steenwyk J.L."/>
            <person name="Rokas A."/>
            <person name="Carro J."/>
            <person name="Camarero S."/>
            <person name="Ferreira P."/>
            <person name="Molpeceres G."/>
            <person name="Ruiz-Duenas F.J."/>
            <person name="Serrano A."/>
            <person name="Henrissat B."/>
            <person name="Drula E."/>
            <person name="Hughes K.W."/>
            <person name="Mata J.L."/>
            <person name="Ishikawa N.K."/>
            <person name="Vargas-Isla R."/>
            <person name="Ushijima S."/>
            <person name="Smith C.A."/>
            <person name="Ahrendt S."/>
            <person name="Andreopoulos W."/>
            <person name="He G."/>
            <person name="Labutti K."/>
            <person name="Lipzen A."/>
            <person name="Ng V."/>
            <person name="Sandor L."/>
            <person name="Barry K."/>
            <person name="Martinez A.T."/>
            <person name="Xiao Y."/>
            <person name="Gibbons J.G."/>
            <person name="Terashima K."/>
            <person name="Hibbett D.S."/>
            <person name="Grigoriev I.V."/>
        </authorList>
    </citation>
    <scope>NUCLEOTIDE SEQUENCE</scope>
    <source>
        <strain evidence="12">Sp2 HRB7682 ss15</strain>
    </source>
</reference>
<name>A0A9W9A703_9AGAR</name>
<evidence type="ECO:0000256" key="10">
    <source>
        <dbReference type="SAM" id="MobiDB-lite"/>
    </source>
</evidence>
<sequence>MLVLKHHQSLVTQGTRPPVPPIPVQTKIGLPSLPMQQRPPDHSSSFTDGTNTTPTAADSKTTTIAAASAYQRRKVGLDNFNFLAVLGKGNFGKVMLAEEKKTNGLYAIKILKEFIMDNDEVESTQSDKHTETRVYFFMIYVSGDPMLHIQRKQFSLRQAEFYASEVLLALESLHS</sequence>
<dbReference type="GO" id="GO:0035556">
    <property type="term" value="P:intracellular signal transduction"/>
    <property type="evidence" value="ECO:0007669"/>
    <property type="project" value="TreeGrafter"/>
</dbReference>
<comment type="catalytic activity">
    <reaction evidence="8">
        <text>L-seryl-[protein] + ATP = O-phospho-L-seryl-[protein] + ADP + H(+)</text>
        <dbReference type="Rhea" id="RHEA:17989"/>
        <dbReference type="Rhea" id="RHEA-COMP:9863"/>
        <dbReference type="Rhea" id="RHEA-COMP:11604"/>
        <dbReference type="ChEBI" id="CHEBI:15378"/>
        <dbReference type="ChEBI" id="CHEBI:29999"/>
        <dbReference type="ChEBI" id="CHEBI:30616"/>
        <dbReference type="ChEBI" id="CHEBI:83421"/>
        <dbReference type="ChEBI" id="CHEBI:456216"/>
        <dbReference type="EC" id="2.7.11.1"/>
    </reaction>
</comment>
<dbReference type="PROSITE" id="PS50011">
    <property type="entry name" value="PROTEIN_KINASE_DOM"/>
    <property type="match status" value="1"/>
</dbReference>
<organism evidence="12 13">
    <name type="scientific">Lentinula lateritia</name>
    <dbReference type="NCBI Taxonomy" id="40482"/>
    <lineage>
        <taxon>Eukaryota</taxon>
        <taxon>Fungi</taxon>
        <taxon>Dikarya</taxon>
        <taxon>Basidiomycota</taxon>
        <taxon>Agaricomycotina</taxon>
        <taxon>Agaricomycetes</taxon>
        <taxon>Agaricomycetidae</taxon>
        <taxon>Agaricales</taxon>
        <taxon>Marasmiineae</taxon>
        <taxon>Omphalotaceae</taxon>
        <taxon>Lentinula</taxon>
    </lineage>
</organism>
<dbReference type="InterPro" id="IPR017441">
    <property type="entry name" value="Protein_kinase_ATP_BS"/>
</dbReference>
<evidence type="ECO:0000256" key="7">
    <source>
        <dbReference type="ARBA" id="ARBA00047899"/>
    </source>
</evidence>
<accession>A0A9W9A703</accession>
<keyword evidence="6 9" id="KW-0067">ATP-binding</keyword>
<evidence type="ECO:0000256" key="6">
    <source>
        <dbReference type="ARBA" id="ARBA00022840"/>
    </source>
</evidence>
<keyword evidence="4 9" id="KW-0547">Nucleotide-binding</keyword>
<dbReference type="InterPro" id="IPR050236">
    <property type="entry name" value="Ser_Thr_kinase_AGC"/>
</dbReference>
<dbReference type="Gene3D" id="1.10.510.10">
    <property type="entry name" value="Transferase(Phosphotransferase) domain 1"/>
    <property type="match status" value="1"/>
</dbReference>
<dbReference type="PROSITE" id="PS00107">
    <property type="entry name" value="PROTEIN_KINASE_ATP"/>
    <property type="match status" value="1"/>
</dbReference>
<proteinExistence type="predicted"/>
<evidence type="ECO:0000256" key="4">
    <source>
        <dbReference type="ARBA" id="ARBA00022741"/>
    </source>
</evidence>
<evidence type="ECO:0000256" key="1">
    <source>
        <dbReference type="ARBA" id="ARBA00012513"/>
    </source>
</evidence>
<dbReference type="EMBL" id="JANVFS010000021">
    <property type="protein sequence ID" value="KAJ4475981.1"/>
    <property type="molecule type" value="Genomic_DNA"/>
</dbReference>
<feature type="compositionally biased region" description="Low complexity" evidence="10">
    <location>
        <begin position="50"/>
        <end position="59"/>
    </location>
</feature>
<evidence type="ECO:0000256" key="5">
    <source>
        <dbReference type="ARBA" id="ARBA00022777"/>
    </source>
</evidence>
<evidence type="ECO:0000313" key="12">
    <source>
        <dbReference type="EMBL" id="KAJ4475981.1"/>
    </source>
</evidence>
<evidence type="ECO:0000313" key="13">
    <source>
        <dbReference type="Proteomes" id="UP001150238"/>
    </source>
</evidence>
<comment type="caution">
    <text evidence="12">The sequence shown here is derived from an EMBL/GenBank/DDBJ whole genome shotgun (WGS) entry which is preliminary data.</text>
</comment>
<dbReference type="GO" id="GO:0004674">
    <property type="term" value="F:protein serine/threonine kinase activity"/>
    <property type="evidence" value="ECO:0007669"/>
    <property type="project" value="UniProtKB-KW"/>
</dbReference>
<dbReference type="Gene3D" id="3.30.200.20">
    <property type="entry name" value="Phosphorylase Kinase, domain 1"/>
    <property type="match status" value="2"/>
</dbReference>
<dbReference type="PANTHER" id="PTHR24356">
    <property type="entry name" value="SERINE/THREONINE-PROTEIN KINASE"/>
    <property type="match status" value="1"/>
</dbReference>
<dbReference type="EC" id="2.7.11.1" evidence="1"/>
<feature type="region of interest" description="Disordered" evidence="10">
    <location>
        <begin position="1"/>
        <end position="59"/>
    </location>
</feature>
<dbReference type="InterPro" id="IPR011009">
    <property type="entry name" value="Kinase-like_dom_sf"/>
</dbReference>
<evidence type="ECO:0000256" key="3">
    <source>
        <dbReference type="ARBA" id="ARBA00022679"/>
    </source>
</evidence>
<keyword evidence="3" id="KW-0808">Transferase</keyword>